<accession>A0A8S9I0P7</accession>
<comment type="caution">
    <text evidence="2">The sequence shown here is derived from an EMBL/GenBank/DDBJ whole genome shotgun (WGS) entry which is preliminary data.</text>
</comment>
<evidence type="ECO:0000313" key="2">
    <source>
        <dbReference type="EMBL" id="KAF2562276.1"/>
    </source>
</evidence>
<gene>
    <name evidence="2" type="ORF">F2Q70_00015086</name>
</gene>
<organism evidence="2">
    <name type="scientific">Brassica cretica</name>
    <name type="common">Mustard</name>
    <dbReference type="NCBI Taxonomy" id="69181"/>
    <lineage>
        <taxon>Eukaryota</taxon>
        <taxon>Viridiplantae</taxon>
        <taxon>Streptophyta</taxon>
        <taxon>Embryophyta</taxon>
        <taxon>Tracheophyta</taxon>
        <taxon>Spermatophyta</taxon>
        <taxon>Magnoliopsida</taxon>
        <taxon>eudicotyledons</taxon>
        <taxon>Gunneridae</taxon>
        <taxon>Pentapetalae</taxon>
        <taxon>rosids</taxon>
        <taxon>malvids</taxon>
        <taxon>Brassicales</taxon>
        <taxon>Brassicaceae</taxon>
        <taxon>Brassiceae</taxon>
        <taxon>Brassica</taxon>
    </lineage>
</organism>
<name>A0A8S9I0P7_BRACR</name>
<protein>
    <submittedName>
        <fullName evidence="2">Uncharacterized protein</fullName>
    </submittedName>
</protein>
<sequence length="112" mass="12313">MKSDCGVEHPHPEEFKKIDGNQNSSSGVLSYMQATKSVKAKLRLHGTSSPGQQGSDKTIRRYSLPYSEIDQSRRSRTKVNYGTQVSAPNMALKIWDMDIQVHGAAGVCSDTV</sequence>
<dbReference type="AlphaFoldDB" id="A0A8S9I0P7"/>
<evidence type="ECO:0000256" key="1">
    <source>
        <dbReference type="SAM" id="MobiDB-lite"/>
    </source>
</evidence>
<dbReference type="EMBL" id="QGKY02001250">
    <property type="protein sequence ID" value="KAF2562276.1"/>
    <property type="molecule type" value="Genomic_DNA"/>
</dbReference>
<proteinExistence type="predicted"/>
<feature type="region of interest" description="Disordered" evidence="1">
    <location>
        <begin position="1"/>
        <end position="26"/>
    </location>
</feature>
<feature type="compositionally biased region" description="Basic and acidic residues" evidence="1">
    <location>
        <begin position="1"/>
        <end position="19"/>
    </location>
</feature>
<reference evidence="2" key="1">
    <citation type="submission" date="2019-12" db="EMBL/GenBank/DDBJ databases">
        <title>Genome sequencing and annotation of Brassica cretica.</title>
        <authorList>
            <person name="Studholme D.J."/>
            <person name="Sarris P.F."/>
        </authorList>
    </citation>
    <scope>NUCLEOTIDE SEQUENCE</scope>
    <source>
        <strain evidence="2">PFS-102/07</strain>
        <tissue evidence="2">Leaf</tissue>
    </source>
</reference>